<dbReference type="PANTHER" id="PTHR37038">
    <property type="entry name" value="TRANSCRIPTIONAL REGULATOR-RELATED"/>
    <property type="match status" value="1"/>
</dbReference>
<dbReference type="AlphaFoldDB" id="A0A8B4Q852"/>
<evidence type="ECO:0000313" key="4">
    <source>
        <dbReference type="Proteomes" id="UP000254330"/>
    </source>
</evidence>
<dbReference type="Gene3D" id="1.25.40.10">
    <property type="entry name" value="Tetratricopeptide repeat domain"/>
    <property type="match status" value="1"/>
</dbReference>
<dbReference type="SUPFAM" id="SSF47413">
    <property type="entry name" value="lambda repressor-like DNA-binding domains"/>
    <property type="match status" value="1"/>
</dbReference>
<evidence type="ECO:0000313" key="5">
    <source>
        <dbReference type="Proteomes" id="UP000294641"/>
    </source>
</evidence>
<name>A0A8B4Q852_9BACL</name>
<dbReference type="SMART" id="SM00530">
    <property type="entry name" value="HTH_XRE"/>
    <property type="match status" value="1"/>
</dbReference>
<reference evidence="2 4" key="1">
    <citation type="submission" date="2018-06" db="EMBL/GenBank/DDBJ databases">
        <authorList>
            <consortium name="Pathogen Informatics"/>
            <person name="Doyle S."/>
        </authorList>
    </citation>
    <scope>NUCLEOTIDE SEQUENCE [LARGE SCALE GENOMIC DNA]</scope>
    <source>
        <strain evidence="2 4">NCTC10597</strain>
    </source>
</reference>
<dbReference type="InterPro" id="IPR010057">
    <property type="entry name" value="Transcription_activator_Rgg_C"/>
</dbReference>
<evidence type="ECO:0000313" key="2">
    <source>
        <dbReference type="EMBL" id="STX08495.1"/>
    </source>
</evidence>
<accession>A0A8B4Q852</accession>
<evidence type="ECO:0000313" key="3">
    <source>
        <dbReference type="EMBL" id="TDR37819.1"/>
    </source>
</evidence>
<dbReference type="Proteomes" id="UP000254330">
    <property type="component" value="Unassembled WGS sequence"/>
</dbReference>
<dbReference type="Pfam" id="PF21259">
    <property type="entry name" value="Rgg_C"/>
    <property type="match status" value="1"/>
</dbReference>
<organism evidence="2 4">
    <name type="scientific">Kurthia zopfii</name>
    <dbReference type="NCBI Taxonomy" id="1650"/>
    <lineage>
        <taxon>Bacteria</taxon>
        <taxon>Bacillati</taxon>
        <taxon>Bacillota</taxon>
        <taxon>Bacilli</taxon>
        <taxon>Bacillales</taxon>
        <taxon>Caryophanaceae</taxon>
        <taxon>Kurthia</taxon>
    </lineage>
</organism>
<gene>
    <name evidence="3" type="ORF">DFR61_11957</name>
    <name evidence="2" type="ORF">NCTC10597_00156</name>
</gene>
<dbReference type="InterPro" id="IPR010982">
    <property type="entry name" value="Lambda_DNA-bd_dom_sf"/>
</dbReference>
<dbReference type="RefSeq" id="WP_166636108.1">
    <property type="nucleotide sequence ID" value="NZ_QFVS01000021.1"/>
</dbReference>
<comment type="caution">
    <text evidence="2">The sequence shown here is derived from an EMBL/GenBank/DDBJ whole genome shotgun (WGS) entry which is preliminary data.</text>
</comment>
<dbReference type="CDD" id="cd00093">
    <property type="entry name" value="HTH_XRE"/>
    <property type="match status" value="1"/>
</dbReference>
<dbReference type="PANTHER" id="PTHR37038:SF13">
    <property type="entry name" value="HTH CRO_C1-TYPE DOMAIN-CONTAINING PROTEIN"/>
    <property type="match status" value="1"/>
</dbReference>
<sequence>MELGSILKEIRINRGYSQLGVAHKIISQGVYSKVEAGTRDLDAVSFLQIANRMNVTPDEIEFISNNYDYNHKQRIVNDFFKLSYNQPDLLTAIKDRAMDYLKVEDDLELREIHMLCEALLIVSDSEDYTKAVDLIEPIWKRVITYDQWYLYDIRLINMILFMYPIETTIAISERVLKRLVDYSKYDKVESMKDIYSINLSLLYIRSERYADALYLVEERLTDRHHMNYTMLSLFLSRRALCKNILHLGDYEEDQASVRHVLQAYGAIDLLSRIEEEFEKYAIIE</sequence>
<proteinExistence type="predicted"/>
<dbReference type="InterPro" id="IPR053163">
    <property type="entry name" value="HTH-type_regulator_Rgg"/>
</dbReference>
<dbReference type="Proteomes" id="UP000294641">
    <property type="component" value="Unassembled WGS sequence"/>
</dbReference>
<dbReference type="GO" id="GO:0003677">
    <property type="term" value="F:DNA binding"/>
    <property type="evidence" value="ECO:0007669"/>
    <property type="project" value="InterPro"/>
</dbReference>
<dbReference type="EMBL" id="UGNP01000001">
    <property type="protein sequence ID" value="STX08495.1"/>
    <property type="molecule type" value="Genomic_DNA"/>
</dbReference>
<reference evidence="3 5" key="2">
    <citation type="submission" date="2019-03" db="EMBL/GenBank/DDBJ databases">
        <title>Genomic Encyclopedia of Type Strains, Phase IV (KMG-IV): sequencing the most valuable type-strain genomes for metagenomic binning, comparative biology and taxonomic classification.</title>
        <authorList>
            <person name="Goeker M."/>
        </authorList>
    </citation>
    <scope>NUCLEOTIDE SEQUENCE [LARGE SCALE GENOMIC DNA]</scope>
    <source>
        <strain evidence="3 5">DSM 20580</strain>
    </source>
</reference>
<dbReference type="PROSITE" id="PS50943">
    <property type="entry name" value="HTH_CROC1"/>
    <property type="match status" value="1"/>
</dbReference>
<keyword evidence="5" id="KW-1185">Reference proteome</keyword>
<protein>
    <submittedName>
        <fullName evidence="2">Helix-turn-helix domain</fullName>
    </submittedName>
    <submittedName>
        <fullName evidence="3">Helix-turn-helix protein</fullName>
    </submittedName>
</protein>
<dbReference type="InterPro" id="IPR001387">
    <property type="entry name" value="Cro/C1-type_HTH"/>
</dbReference>
<feature type="domain" description="HTH cro/C1-type" evidence="1">
    <location>
        <begin position="7"/>
        <end position="60"/>
    </location>
</feature>
<dbReference type="EMBL" id="SNZG01000019">
    <property type="protein sequence ID" value="TDR37819.1"/>
    <property type="molecule type" value="Genomic_DNA"/>
</dbReference>
<dbReference type="InterPro" id="IPR011990">
    <property type="entry name" value="TPR-like_helical_dom_sf"/>
</dbReference>
<evidence type="ECO:0000259" key="1">
    <source>
        <dbReference type="PROSITE" id="PS50943"/>
    </source>
</evidence>
<dbReference type="Pfam" id="PF01381">
    <property type="entry name" value="HTH_3"/>
    <property type="match status" value="1"/>
</dbReference>